<dbReference type="PANTHER" id="PTHR33434">
    <property type="entry name" value="DEGV DOMAIN-CONTAINING PROTEIN DR_1986-RELATED"/>
    <property type="match status" value="1"/>
</dbReference>
<dbReference type="PATRIC" id="fig|1304284.3.peg.1663"/>
<name>R1CD45_9FIRM</name>
<evidence type="ECO:0000313" key="4">
    <source>
        <dbReference type="Proteomes" id="UP000013378"/>
    </source>
</evidence>
<dbReference type="GO" id="GO:0008289">
    <property type="term" value="F:lipid binding"/>
    <property type="evidence" value="ECO:0007669"/>
    <property type="project" value="UniProtKB-KW"/>
</dbReference>
<dbReference type="NCBIfam" id="TIGR00762">
    <property type="entry name" value="DegV"/>
    <property type="match status" value="1"/>
</dbReference>
<comment type="function">
    <text evidence="1">May bind long-chain fatty acids, such as palmitate, and may play a role in lipid transport or fatty acid metabolism.</text>
</comment>
<dbReference type="SUPFAM" id="SSF82549">
    <property type="entry name" value="DAK1/DegV-like"/>
    <property type="match status" value="1"/>
</dbReference>
<organism evidence="3 4">
    <name type="scientific">Caldisalinibacter kiritimatiensis</name>
    <dbReference type="NCBI Taxonomy" id="1304284"/>
    <lineage>
        <taxon>Bacteria</taxon>
        <taxon>Bacillati</taxon>
        <taxon>Bacillota</taxon>
        <taxon>Tissierellia</taxon>
        <taxon>Tissierellales</taxon>
        <taxon>Thermohalobacteraceae</taxon>
        <taxon>Caldisalinibacter</taxon>
    </lineage>
</organism>
<dbReference type="Gene3D" id="2.20.28.50">
    <property type="entry name" value="degv family protein"/>
    <property type="match status" value="1"/>
</dbReference>
<dbReference type="InterPro" id="IPR003797">
    <property type="entry name" value="DegV"/>
</dbReference>
<dbReference type="Gene3D" id="3.30.1180.10">
    <property type="match status" value="1"/>
</dbReference>
<accession>R1CD45</accession>
<evidence type="ECO:0000313" key="3">
    <source>
        <dbReference type="EMBL" id="EOD00220.1"/>
    </source>
</evidence>
<protein>
    <submittedName>
        <fullName evidence="3">DegV family protein</fullName>
    </submittedName>
</protein>
<comment type="caution">
    <text evidence="3">The sequence shown here is derived from an EMBL/GenBank/DDBJ whole genome shotgun (WGS) entry which is preliminary data.</text>
</comment>
<dbReference type="InterPro" id="IPR050270">
    <property type="entry name" value="DegV_domain_contain"/>
</dbReference>
<dbReference type="EMBL" id="ARZA01000196">
    <property type="protein sequence ID" value="EOD00220.1"/>
    <property type="molecule type" value="Genomic_DNA"/>
</dbReference>
<dbReference type="AlphaFoldDB" id="R1CD45"/>
<evidence type="ECO:0000256" key="1">
    <source>
        <dbReference type="ARBA" id="ARBA00003238"/>
    </source>
</evidence>
<dbReference type="PANTHER" id="PTHR33434:SF3">
    <property type="entry name" value="DEGV DOMAIN-CONTAINING PROTEIN YITS"/>
    <property type="match status" value="1"/>
</dbReference>
<evidence type="ECO:0000256" key="2">
    <source>
        <dbReference type="ARBA" id="ARBA00023121"/>
    </source>
</evidence>
<sequence>MMTVKIITDSACDLPANILKEYEIDQIPILVYLDDNEFLDGETIEPKKLYEDMRNGLIYKTAQIPPNIFKERFTEYAKQNQSCIYIAFSSGLSGTYNSALMAREEVLDEYPDFDLDIVDTKCASVGFGLVVYKAAQMAKEGKTKEEILEAVRFYSEHMEHIFTVDNLEYLYRGGRVSRTAAFVGGLLNIKPILDVEDGKLIPIEKIRGRKRVLKRMIEIMEERGVDLKNQTIGINHGDDIEGAKKLEEMIREKFGCEDFVVNFAGCAIGAHSGPGTLSVFFLNEKAPM</sequence>
<dbReference type="InterPro" id="IPR043168">
    <property type="entry name" value="DegV_C"/>
</dbReference>
<reference evidence="3 4" key="1">
    <citation type="journal article" date="2015" name="Geomicrobiol. J.">
        <title>Caldisalinibacter kiritimatiensis gen. nov., sp. nov., a moderately thermohalophilic thiosulfate-reducing bacterium from a hypersaline microbial mat.</title>
        <authorList>
            <person name="Ben Hania W."/>
            <person name="Joseph M."/>
            <person name="Fiebig A."/>
            <person name="Bunk B."/>
            <person name="Klenk H.-P."/>
            <person name="Fardeau M.-L."/>
            <person name="Spring S."/>
        </authorList>
    </citation>
    <scope>NUCLEOTIDE SEQUENCE [LARGE SCALE GENOMIC DNA]</scope>
    <source>
        <strain evidence="3 4">L21-TH-D2</strain>
    </source>
</reference>
<dbReference type="PROSITE" id="PS51482">
    <property type="entry name" value="DEGV"/>
    <property type="match status" value="1"/>
</dbReference>
<dbReference type="Gene3D" id="3.40.50.10440">
    <property type="entry name" value="Dihydroxyacetone kinase, domain 1"/>
    <property type="match status" value="1"/>
</dbReference>
<proteinExistence type="predicted"/>
<dbReference type="STRING" id="1304284.L21TH_1694"/>
<dbReference type="Pfam" id="PF02645">
    <property type="entry name" value="DegV"/>
    <property type="match status" value="1"/>
</dbReference>
<gene>
    <name evidence="3" type="ORF">L21TH_1694</name>
</gene>
<dbReference type="Proteomes" id="UP000013378">
    <property type="component" value="Unassembled WGS sequence"/>
</dbReference>
<keyword evidence="4" id="KW-1185">Reference proteome</keyword>
<keyword evidence="2" id="KW-0446">Lipid-binding</keyword>
<dbReference type="eggNOG" id="COG1307">
    <property type="taxonomic scope" value="Bacteria"/>
</dbReference>